<evidence type="ECO:0000313" key="1">
    <source>
        <dbReference type="EMBL" id="CAF1175540.1"/>
    </source>
</evidence>
<dbReference type="AlphaFoldDB" id="A0A814UJH2"/>
<reference evidence="1" key="1">
    <citation type="submission" date="2021-02" db="EMBL/GenBank/DDBJ databases">
        <authorList>
            <person name="Nowell W R."/>
        </authorList>
    </citation>
    <scope>NUCLEOTIDE SEQUENCE</scope>
</reference>
<dbReference type="EMBL" id="CAJOBC010007672">
    <property type="protein sequence ID" value="CAF3939531.1"/>
    <property type="molecule type" value="Genomic_DNA"/>
</dbReference>
<dbReference type="Gene3D" id="2.80.10.50">
    <property type="match status" value="1"/>
</dbReference>
<evidence type="ECO:0000313" key="2">
    <source>
        <dbReference type="EMBL" id="CAF3939531.1"/>
    </source>
</evidence>
<dbReference type="Proteomes" id="UP000681722">
    <property type="component" value="Unassembled WGS sequence"/>
</dbReference>
<sequence>MFCSLGVIKSSYSSALTPNSNTFLRPGGSAVTYYFVVNQVTASTSDSYTFVADIGIDTYDCLNRSNPSSKLIACNDNGASGRNFMLETLMAGQTVILVVTTFSALETAPFNVTVYGPGSVTFTGITMAIALKSMSDGKFVTAEDAGNGPLIARGDVINGWERFELIRLDGGKIAL</sequence>
<gene>
    <name evidence="1" type="ORF">GPM918_LOCUS22419</name>
    <name evidence="2" type="ORF">SRO942_LOCUS22417</name>
</gene>
<proteinExistence type="predicted"/>
<name>A0A814UJH2_9BILA</name>
<dbReference type="CDD" id="cd00257">
    <property type="entry name" value="beta-trefoil_FSCN-like"/>
    <property type="match status" value="1"/>
</dbReference>
<dbReference type="EMBL" id="CAJNOQ010007672">
    <property type="protein sequence ID" value="CAF1175540.1"/>
    <property type="molecule type" value="Genomic_DNA"/>
</dbReference>
<protein>
    <submittedName>
        <fullName evidence="1">Uncharacterized protein</fullName>
    </submittedName>
</protein>
<dbReference type="Proteomes" id="UP000663829">
    <property type="component" value="Unassembled WGS sequence"/>
</dbReference>
<accession>A0A814UJH2</accession>
<dbReference type="InterPro" id="IPR008999">
    <property type="entry name" value="Actin-crosslinking"/>
</dbReference>
<organism evidence="1 3">
    <name type="scientific">Didymodactylos carnosus</name>
    <dbReference type="NCBI Taxonomy" id="1234261"/>
    <lineage>
        <taxon>Eukaryota</taxon>
        <taxon>Metazoa</taxon>
        <taxon>Spiralia</taxon>
        <taxon>Gnathifera</taxon>
        <taxon>Rotifera</taxon>
        <taxon>Eurotatoria</taxon>
        <taxon>Bdelloidea</taxon>
        <taxon>Philodinida</taxon>
        <taxon>Philodinidae</taxon>
        <taxon>Didymodactylos</taxon>
    </lineage>
</organism>
<dbReference type="SUPFAM" id="SSF50405">
    <property type="entry name" value="Actin-crosslinking proteins"/>
    <property type="match status" value="1"/>
</dbReference>
<evidence type="ECO:0000313" key="3">
    <source>
        <dbReference type="Proteomes" id="UP000663829"/>
    </source>
</evidence>
<dbReference type="OrthoDB" id="10053537at2759"/>
<comment type="caution">
    <text evidence="1">The sequence shown here is derived from an EMBL/GenBank/DDBJ whole genome shotgun (WGS) entry which is preliminary data.</text>
</comment>
<keyword evidence="3" id="KW-1185">Reference proteome</keyword>